<evidence type="ECO:0000313" key="9">
    <source>
        <dbReference type="Proteomes" id="UP000320386"/>
    </source>
</evidence>
<keyword evidence="3" id="KW-1003">Cell membrane</keyword>
<evidence type="ECO:0000256" key="1">
    <source>
        <dbReference type="ARBA" id="ARBA00004651"/>
    </source>
</evidence>
<evidence type="ECO:0000256" key="4">
    <source>
        <dbReference type="ARBA" id="ARBA00022692"/>
    </source>
</evidence>
<feature type="transmembrane region" description="Helical" evidence="7">
    <location>
        <begin position="53"/>
        <end position="75"/>
    </location>
</feature>
<feature type="transmembrane region" description="Helical" evidence="7">
    <location>
        <begin position="20"/>
        <end position="41"/>
    </location>
</feature>
<evidence type="ECO:0000256" key="2">
    <source>
        <dbReference type="ARBA" id="ARBA00006386"/>
    </source>
</evidence>
<feature type="transmembrane region" description="Helical" evidence="7">
    <location>
        <begin position="228"/>
        <end position="248"/>
    </location>
</feature>
<keyword evidence="4 7" id="KW-0812">Transmembrane</keyword>
<gene>
    <name evidence="8" type="ORF">Pan265_27370</name>
</gene>
<dbReference type="RefSeq" id="WP_145447012.1">
    <property type="nucleotide sequence ID" value="NZ_CP036280.1"/>
</dbReference>
<evidence type="ECO:0000256" key="6">
    <source>
        <dbReference type="ARBA" id="ARBA00023136"/>
    </source>
</evidence>
<comment type="subcellular location">
    <subcellularLocation>
        <location evidence="1">Cell membrane</location>
        <topology evidence="1">Multi-pass membrane protein</topology>
    </subcellularLocation>
</comment>
<dbReference type="GO" id="GO:0005886">
    <property type="term" value="C:plasma membrane"/>
    <property type="evidence" value="ECO:0007669"/>
    <property type="project" value="UniProtKB-SubCell"/>
</dbReference>
<protein>
    <submittedName>
        <fullName evidence="8">Putative permease</fullName>
    </submittedName>
</protein>
<feature type="transmembrane region" description="Helical" evidence="7">
    <location>
        <begin position="254"/>
        <end position="277"/>
    </location>
</feature>
<dbReference type="AlphaFoldDB" id="A0A518C0V6"/>
<evidence type="ECO:0000313" key="8">
    <source>
        <dbReference type="EMBL" id="QDU72861.1"/>
    </source>
</evidence>
<dbReference type="EMBL" id="CP036280">
    <property type="protein sequence ID" value="QDU72861.1"/>
    <property type="molecule type" value="Genomic_DNA"/>
</dbReference>
<keyword evidence="5 7" id="KW-1133">Transmembrane helix</keyword>
<dbReference type="Proteomes" id="UP000320386">
    <property type="component" value="Chromosome"/>
</dbReference>
<dbReference type="PANTHER" id="PTHR34184">
    <property type="entry name" value="UPF0718 PROTEIN YCGR"/>
    <property type="match status" value="1"/>
</dbReference>
<dbReference type="Pfam" id="PF03773">
    <property type="entry name" value="ArsP_1"/>
    <property type="match status" value="1"/>
</dbReference>
<dbReference type="KEGG" id="mcad:Pan265_27370"/>
<dbReference type="InterPro" id="IPR005524">
    <property type="entry name" value="DUF318"/>
</dbReference>
<evidence type="ECO:0000256" key="7">
    <source>
        <dbReference type="SAM" id="Phobius"/>
    </source>
</evidence>
<feature type="transmembrane region" description="Helical" evidence="7">
    <location>
        <begin position="336"/>
        <end position="353"/>
    </location>
</feature>
<dbReference type="OrthoDB" id="9810876at2"/>
<evidence type="ECO:0000256" key="5">
    <source>
        <dbReference type="ARBA" id="ARBA00022989"/>
    </source>
</evidence>
<feature type="transmembrane region" description="Helical" evidence="7">
    <location>
        <begin position="298"/>
        <end position="324"/>
    </location>
</feature>
<keyword evidence="9" id="KW-1185">Reference proteome</keyword>
<proteinExistence type="inferred from homology"/>
<accession>A0A518C0V6</accession>
<dbReference type="NCBIfam" id="NF033936">
    <property type="entry name" value="CuZnOut_SO0444"/>
    <property type="match status" value="1"/>
</dbReference>
<feature type="transmembrane region" description="Helical" evidence="7">
    <location>
        <begin position="203"/>
        <end position="221"/>
    </location>
</feature>
<reference evidence="8 9" key="1">
    <citation type="submission" date="2019-02" db="EMBL/GenBank/DDBJ databases">
        <title>Deep-cultivation of Planctomycetes and their phenomic and genomic characterization uncovers novel biology.</title>
        <authorList>
            <person name="Wiegand S."/>
            <person name="Jogler M."/>
            <person name="Boedeker C."/>
            <person name="Pinto D."/>
            <person name="Vollmers J."/>
            <person name="Rivas-Marin E."/>
            <person name="Kohn T."/>
            <person name="Peeters S.H."/>
            <person name="Heuer A."/>
            <person name="Rast P."/>
            <person name="Oberbeckmann S."/>
            <person name="Bunk B."/>
            <person name="Jeske O."/>
            <person name="Meyerdierks A."/>
            <person name="Storesund J.E."/>
            <person name="Kallscheuer N."/>
            <person name="Luecker S."/>
            <person name="Lage O.M."/>
            <person name="Pohl T."/>
            <person name="Merkel B.J."/>
            <person name="Hornburger P."/>
            <person name="Mueller R.-W."/>
            <person name="Bruemmer F."/>
            <person name="Labrenz M."/>
            <person name="Spormann A.M."/>
            <person name="Op den Camp H."/>
            <person name="Overmann J."/>
            <person name="Amann R."/>
            <person name="Jetten M.S.M."/>
            <person name="Mascher T."/>
            <person name="Medema M.H."/>
            <person name="Devos D.P."/>
            <person name="Kaster A.-K."/>
            <person name="Ovreas L."/>
            <person name="Rohde M."/>
            <person name="Galperin M.Y."/>
            <person name="Jogler C."/>
        </authorList>
    </citation>
    <scope>NUCLEOTIDE SEQUENCE [LARGE SCALE GENOMIC DNA]</scope>
    <source>
        <strain evidence="8 9">Pan265</strain>
    </source>
</reference>
<dbReference type="PANTHER" id="PTHR34184:SF4">
    <property type="entry name" value="UPF0718 PROTEIN YCGR"/>
    <property type="match status" value="1"/>
</dbReference>
<organism evidence="8 9">
    <name type="scientific">Mucisphaera calidilacus</name>
    <dbReference type="NCBI Taxonomy" id="2527982"/>
    <lineage>
        <taxon>Bacteria</taxon>
        <taxon>Pseudomonadati</taxon>
        <taxon>Planctomycetota</taxon>
        <taxon>Phycisphaerae</taxon>
        <taxon>Phycisphaerales</taxon>
        <taxon>Phycisphaeraceae</taxon>
        <taxon>Mucisphaera</taxon>
    </lineage>
</organism>
<sequence>MTNVQTYLTHFLDVALEAAPWLALGLIAAGLLKGLLPAGALARFVGKPGLGSVIRGSLIGVPLPLCSCGVVPAALGLRREGASKGATVSFLVSTPQTGVDSLAVSYALLGPMLTLARPIASVITAIAGGLAAEAVDRKTPANPSEPESPRPCCCSTEESTCGGTRSVSLGVINQPPPPPPQPTLTQKVWRGQTYAWTTILDDMAVWLLLGLAVAALINTLAPPDTLHAIGSGLPAMIAMVLIGIPMYICATASTPIAASLLVAGISPGTVLVFLLAGPATNAGTVAVIRRELGTASTAAYLAAIIVVSIAAGLVTDIALTSAGWTAPETAHEHHSVATMIISWLALLMLIVIGSRKLIPSRAITPPDKDVSHAAPGD</sequence>
<keyword evidence="6 7" id="KW-0472">Membrane</keyword>
<comment type="similarity">
    <text evidence="2">Belongs to the UPF0718 family.</text>
</comment>
<dbReference type="InterPro" id="IPR052923">
    <property type="entry name" value="UPF0718"/>
</dbReference>
<name>A0A518C0V6_9BACT</name>
<evidence type="ECO:0000256" key="3">
    <source>
        <dbReference type="ARBA" id="ARBA00022475"/>
    </source>
</evidence>